<dbReference type="OrthoDB" id="10509057at2759"/>
<sequence>SRYPFCTENLPSSLPEKIRSLLHKISNQNGKPTSEDRETFCEIHYMETTIVPDEIRK</sequence>
<evidence type="ECO:0000313" key="2">
    <source>
        <dbReference type="Proteomes" id="UP000789405"/>
    </source>
</evidence>
<protein>
    <submittedName>
        <fullName evidence="1">9316_t:CDS:1</fullName>
    </submittedName>
</protein>
<proteinExistence type="predicted"/>
<dbReference type="EMBL" id="CAJVPY010072500">
    <property type="protein sequence ID" value="CAG8829058.1"/>
    <property type="molecule type" value="Genomic_DNA"/>
</dbReference>
<keyword evidence="2" id="KW-1185">Reference proteome</keyword>
<comment type="caution">
    <text evidence="1">The sequence shown here is derived from an EMBL/GenBank/DDBJ whole genome shotgun (WGS) entry which is preliminary data.</text>
</comment>
<organism evidence="1 2">
    <name type="scientific">Dentiscutata erythropus</name>
    <dbReference type="NCBI Taxonomy" id="1348616"/>
    <lineage>
        <taxon>Eukaryota</taxon>
        <taxon>Fungi</taxon>
        <taxon>Fungi incertae sedis</taxon>
        <taxon>Mucoromycota</taxon>
        <taxon>Glomeromycotina</taxon>
        <taxon>Glomeromycetes</taxon>
        <taxon>Diversisporales</taxon>
        <taxon>Gigasporaceae</taxon>
        <taxon>Dentiscutata</taxon>
    </lineage>
</organism>
<accession>A0A9N9KHC7</accession>
<dbReference type="Proteomes" id="UP000789405">
    <property type="component" value="Unassembled WGS sequence"/>
</dbReference>
<dbReference type="AlphaFoldDB" id="A0A9N9KHC7"/>
<gene>
    <name evidence="1" type="ORF">DERYTH_LOCUS28608</name>
</gene>
<reference evidence="1" key="1">
    <citation type="submission" date="2021-06" db="EMBL/GenBank/DDBJ databases">
        <authorList>
            <person name="Kallberg Y."/>
            <person name="Tangrot J."/>
            <person name="Rosling A."/>
        </authorList>
    </citation>
    <scope>NUCLEOTIDE SEQUENCE</scope>
    <source>
        <strain evidence="1">MA453B</strain>
    </source>
</reference>
<evidence type="ECO:0000313" key="1">
    <source>
        <dbReference type="EMBL" id="CAG8829058.1"/>
    </source>
</evidence>
<name>A0A9N9KHC7_9GLOM</name>
<feature type="non-terminal residue" evidence="1">
    <location>
        <position position="1"/>
    </location>
</feature>
<feature type="non-terminal residue" evidence="1">
    <location>
        <position position="57"/>
    </location>
</feature>